<dbReference type="EMBL" id="OZ019908">
    <property type="protein sequence ID" value="CAK9207807.1"/>
    <property type="molecule type" value="Genomic_DNA"/>
</dbReference>
<name>A0ABP0TY45_9BRYO</name>
<reference evidence="2" key="1">
    <citation type="submission" date="2024-02" db="EMBL/GenBank/DDBJ databases">
        <authorList>
            <consortium name="ELIXIR-Norway"/>
            <consortium name="Elixir Norway"/>
        </authorList>
    </citation>
    <scope>NUCLEOTIDE SEQUENCE</scope>
</reference>
<dbReference type="Proteomes" id="UP001497512">
    <property type="component" value="Chromosome 16"/>
</dbReference>
<keyword evidence="3" id="KW-1185">Reference proteome</keyword>
<organism evidence="2 3">
    <name type="scientific">Sphagnum troendelagicum</name>
    <dbReference type="NCBI Taxonomy" id="128251"/>
    <lineage>
        <taxon>Eukaryota</taxon>
        <taxon>Viridiplantae</taxon>
        <taxon>Streptophyta</taxon>
        <taxon>Embryophyta</taxon>
        <taxon>Bryophyta</taxon>
        <taxon>Sphagnophytina</taxon>
        <taxon>Sphagnopsida</taxon>
        <taxon>Sphagnales</taxon>
        <taxon>Sphagnaceae</taxon>
        <taxon>Sphagnum</taxon>
    </lineage>
</organism>
<accession>A0ABP0TY45</accession>
<sequence>MISTPVRTRLRRVKSAASTWRRWEHETQQPPQPRLQRATPMLRKQSSSSSSRVATESNNAAAEGSTHHKQQQLLRQP</sequence>
<evidence type="ECO:0000313" key="2">
    <source>
        <dbReference type="EMBL" id="CAK9207807.1"/>
    </source>
</evidence>
<protein>
    <submittedName>
        <fullName evidence="2">Uncharacterized protein</fullName>
    </submittedName>
</protein>
<evidence type="ECO:0000256" key="1">
    <source>
        <dbReference type="SAM" id="MobiDB-lite"/>
    </source>
</evidence>
<gene>
    <name evidence="2" type="ORF">CSSPTR1EN2_LOCUS8991</name>
</gene>
<feature type="region of interest" description="Disordered" evidence="1">
    <location>
        <begin position="1"/>
        <end position="77"/>
    </location>
</feature>
<proteinExistence type="predicted"/>
<evidence type="ECO:0000313" key="3">
    <source>
        <dbReference type="Proteomes" id="UP001497512"/>
    </source>
</evidence>